<reference evidence="2" key="1">
    <citation type="journal article" date="2012" name="J. Bacteriol.">
        <title>Genome sequences of type strains of seven species of the marine bacterium Pseudoalteromonas.</title>
        <authorList>
            <person name="Xie B.B."/>
            <person name="Shu Y.L."/>
            <person name="Qin Q.L."/>
            <person name="Rong J.C."/>
            <person name="Zhang X.Y."/>
            <person name="Chen X.L."/>
            <person name="Shi M."/>
            <person name="He H.L."/>
            <person name="Zhou B.C."/>
            <person name="Zhang Y.Z."/>
        </authorList>
    </citation>
    <scope>NUCLEOTIDE SEQUENCE</scope>
    <source>
        <strain evidence="2">DSM 8771</strain>
    </source>
</reference>
<feature type="signal peptide" evidence="1">
    <location>
        <begin position="1"/>
        <end position="28"/>
    </location>
</feature>
<protein>
    <recommendedName>
        <fullName evidence="4">DUF3108 domain-containing protein</fullName>
    </recommendedName>
</protein>
<gene>
    <name evidence="2" type="ORF">PCIT_a2739</name>
</gene>
<feature type="chain" id="PRO_5041978160" description="DUF3108 domain-containing protein" evidence="1">
    <location>
        <begin position="29"/>
        <end position="251"/>
    </location>
</feature>
<accession>A0AAD4AHJ7</accession>
<reference evidence="2" key="2">
    <citation type="submission" date="2015-03" db="EMBL/GenBank/DDBJ databases">
        <title>Genome sequence of Pseudoalteromonas citrea.</title>
        <authorList>
            <person name="Xie B.-B."/>
            <person name="Rong J.-C."/>
            <person name="Qin Q.-L."/>
            <person name="Zhang Y.-Z."/>
        </authorList>
    </citation>
    <scope>NUCLEOTIDE SEQUENCE</scope>
    <source>
        <strain evidence="2">DSM 8771</strain>
    </source>
</reference>
<evidence type="ECO:0008006" key="4">
    <source>
        <dbReference type="Google" id="ProtNLM"/>
    </source>
</evidence>
<dbReference type="AlphaFoldDB" id="A0AAD4AHJ7"/>
<evidence type="ECO:0000256" key="1">
    <source>
        <dbReference type="SAM" id="SignalP"/>
    </source>
</evidence>
<name>A0AAD4AHJ7_9GAMM</name>
<dbReference type="RefSeq" id="WP_010368041.1">
    <property type="nucleotide sequence ID" value="NZ_AHBZ03000021.1"/>
</dbReference>
<keyword evidence="1" id="KW-0732">Signal</keyword>
<sequence>MTHLIRITNTVVCFAMLSYLIISTTVQAQNLYSSAQGRYDLSQFEVAASIYLLENKTFFYLASFGAVNLKVYGEYEIDKKGQVTLYPDKELLREFHVYALNSEVESGEILVSFRRPRYRDARKLKIISHEKPTQLPEFTAEDKEVSLTIKNPITQSVQLENLFLDYHQLIKVSKNTSELRIYHNYDAHMIKELPDIYFNFKDNLLVDENGKEHKKMNLSNKIIDKLNALKARQNIKDSFVRDGKKYQLLID</sequence>
<comment type="caution">
    <text evidence="2">The sequence shown here is derived from an EMBL/GenBank/DDBJ whole genome shotgun (WGS) entry which is preliminary data.</text>
</comment>
<evidence type="ECO:0000313" key="3">
    <source>
        <dbReference type="Proteomes" id="UP000016487"/>
    </source>
</evidence>
<dbReference type="Proteomes" id="UP000016487">
    <property type="component" value="Unassembled WGS sequence"/>
</dbReference>
<evidence type="ECO:0000313" key="2">
    <source>
        <dbReference type="EMBL" id="KAF7769833.1"/>
    </source>
</evidence>
<proteinExistence type="predicted"/>
<dbReference type="EMBL" id="AHBZ03000021">
    <property type="protein sequence ID" value="KAF7769833.1"/>
    <property type="molecule type" value="Genomic_DNA"/>
</dbReference>
<organism evidence="2 3">
    <name type="scientific">Pseudoalteromonas citrea</name>
    <dbReference type="NCBI Taxonomy" id="43655"/>
    <lineage>
        <taxon>Bacteria</taxon>
        <taxon>Pseudomonadati</taxon>
        <taxon>Pseudomonadota</taxon>
        <taxon>Gammaproteobacteria</taxon>
        <taxon>Alteromonadales</taxon>
        <taxon>Pseudoalteromonadaceae</taxon>
        <taxon>Pseudoalteromonas</taxon>
    </lineage>
</organism>